<feature type="compositionally biased region" description="Basic and acidic residues" evidence="9">
    <location>
        <begin position="383"/>
        <end position="394"/>
    </location>
</feature>
<dbReference type="InterPro" id="IPR013106">
    <property type="entry name" value="Ig_V-set"/>
</dbReference>
<evidence type="ECO:0000259" key="11">
    <source>
        <dbReference type="PROSITE" id="PS50835"/>
    </source>
</evidence>
<dbReference type="GO" id="GO:0035696">
    <property type="term" value="P:monocyte extravasation"/>
    <property type="evidence" value="ECO:0007669"/>
    <property type="project" value="TreeGrafter"/>
</dbReference>
<dbReference type="InterPro" id="IPR036179">
    <property type="entry name" value="Ig-like_dom_sf"/>
</dbReference>
<gene>
    <name evidence="12" type="ORF">QTO34_004208</name>
</gene>
<keyword evidence="7" id="KW-0325">Glycoprotein</keyword>
<keyword evidence="5 10" id="KW-0472">Membrane</keyword>
<evidence type="ECO:0000256" key="2">
    <source>
        <dbReference type="ARBA" id="ARBA00022692"/>
    </source>
</evidence>
<dbReference type="PANTHER" id="PTHR13869:SF22">
    <property type="entry name" value="JUNCTIONAL ADHESION MOLECULE-LIKE"/>
    <property type="match status" value="1"/>
</dbReference>
<proteinExistence type="predicted"/>
<keyword evidence="3" id="KW-0732">Signal</keyword>
<keyword evidence="8" id="KW-0393">Immunoglobulin domain</keyword>
<dbReference type="Pfam" id="PF07686">
    <property type="entry name" value="V-set"/>
    <property type="match status" value="2"/>
</dbReference>
<dbReference type="GO" id="GO:0005886">
    <property type="term" value="C:plasma membrane"/>
    <property type="evidence" value="ECO:0007669"/>
    <property type="project" value="TreeGrafter"/>
</dbReference>
<evidence type="ECO:0000256" key="3">
    <source>
        <dbReference type="ARBA" id="ARBA00022729"/>
    </source>
</evidence>
<evidence type="ECO:0000256" key="1">
    <source>
        <dbReference type="ARBA" id="ARBA00004479"/>
    </source>
</evidence>
<dbReference type="PROSITE" id="PS50835">
    <property type="entry name" value="IG_LIKE"/>
    <property type="match status" value="2"/>
</dbReference>
<feature type="region of interest" description="Disordered" evidence="9">
    <location>
        <begin position="380"/>
        <end position="427"/>
    </location>
</feature>
<dbReference type="Proteomes" id="UP001177744">
    <property type="component" value="Unassembled WGS sequence"/>
</dbReference>
<reference evidence="12" key="1">
    <citation type="submission" date="2023-06" db="EMBL/GenBank/DDBJ databases">
        <title>Reference genome for the Northern bat (Eptesicus nilssonii), a most northern bat species.</title>
        <authorList>
            <person name="Laine V.N."/>
            <person name="Pulliainen A.T."/>
            <person name="Lilley T.M."/>
        </authorList>
    </citation>
    <scope>NUCLEOTIDE SEQUENCE</scope>
    <source>
        <strain evidence="12">BLF_Eptnil</strain>
        <tissue evidence="12">Kidney</tissue>
    </source>
</reference>
<comment type="subcellular location">
    <subcellularLocation>
        <location evidence="1">Membrane</location>
        <topology evidence="1">Single-pass type I membrane protein</topology>
    </subcellularLocation>
</comment>
<dbReference type="SMART" id="SM00409">
    <property type="entry name" value="IG"/>
    <property type="match status" value="2"/>
</dbReference>
<evidence type="ECO:0000256" key="10">
    <source>
        <dbReference type="SAM" id="Phobius"/>
    </source>
</evidence>
<evidence type="ECO:0000313" key="12">
    <source>
        <dbReference type="EMBL" id="KAK1336401.1"/>
    </source>
</evidence>
<dbReference type="GO" id="GO:0030593">
    <property type="term" value="P:neutrophil chemotaxis"/>
    <property type="evidence" value="ECO:0007669"/>
    <property type="project" value="TreeGrafter"/>
</dbReference>
<dbReference type="Gene3D" id="2.60.40.10">
    <property type="entry name" value="Immunoglobulins"/>
    <property type="match status" value="2"/>
</dbReference>
<dbReference type="GO" id="GO:0072672">
    <property type="term" value="P:neutrophil extravasation"/>
    <property type="evidence" value="ECO:0007669"/>
    <property type="project" value="TreeGrafter"/>
</dbReference>
<dbReference type="SMART" id="SM00406">
    <property type="entry name" value="IGv"/>
    <property type="match status" value="2"/>
</dbReference>
<name>A0AA40HS34_CNENI</name>
<dbReference type="InterPro" id="IPR003599">
    <property type="entry name" value="Ig_sub"/>
</dbReference>
<evidence type="ECO:0000256" key="9">
    <source>
        <dbReference type="SAM" id="MobiDB-lite"/>
    </source>
</evidence>
<keyword evidence="2 10" id="KW-0812">Transmembrane</keyword>
<organism evidence="12 13">
    <name type="scientific">Cnephaeus nilssonii</name>
    <name type="common">Northern bat</name>
    <name type="synonym">Eptesicus nilssonii</name>
    <dbReference type="NCBI Taxonomy" id="3371016"/>
    <lineage>
        <taxon>Eukaryota</taxon>
        <taxon>Metazoa</taxon>
        <taxon>Chordata</taxon>
        <taxon>Craniata</taxon>
        <taxon>Vertebrata</taxon>
        <taxon>Euteleostomi</taxon>
        <taxon>Mammalia</taxon>
        <taxon>Eutheria</taxon>
        <taxon>Laurasiatheria</taxon>
        <taxon>Chiroptera</taxon>
        <taxon>Yangochiroptera</taxon>
        <taxon>Vespertilionidae</taxon>
        <taxon>Cnephaeus</taxon>
    </lineage>
</organism>
<dbReference type="EMBL" id="JAULJE010000013">
    <property type="protein sequence ID" value="KAK1336401.1"/>
    <property type="molecule type" value="Genomic_DNA"/>
</dbReference>
<dbReference type="PANTHER" id="PTHR13869">
    <property type="entry name" value="MYELIN P0 RELATED"/>
    <property type="match status" value="1"/>
</dbReference>
<dbReference type="InterPro" id="IPR000920">
    <property type="entry name" value="Myelin_P0-rel"/>
</dbReference>
<feature type="domain" description="Ig-like" evidence="11">
    <location>
        <begin position="184"/>
        <end position="285"/>
    </location>
</feature>
<keyword evidence="4 10" id="KW-1133">Transmembrane helix</keyword>
<sequence length="427" mass="47230">MWLVLVTDSEHHLSVQMVPCVGSFRELLAGTPWRSQVMCYRVKMESSVLCLLSLALRPVLLGYFLGLNDLLVSSLELTVHAGEPALLGCVFQSVEGKRVTKVDWTFSPREDAKVDYVLYYYANLSVPVGRFQHRARLAGGLAHNDGSLLLQDVQEADQGTYTCEIRLELESRVFKTQVALHVLPAEPRELMVHVGDSASMGCAFQSTEEKLMTKVDWTFSPGKHAEEEVVLHYYAQRRGPAGPSPSGGRFRNRLTLVGDTAHNDGSVLLQGVRESDTGSYTCSIQLGDLTFRKTFVLRVIQREPQTLVTAVARRPEVLGGTQLVIIVGIVCATVLLFPVLILAARRIQGSKSSGTSGALVKSLEDRDWARPEKHVYSSITMREVTKEESSERPEATYMTMRPVWPSAPSNPPEKKWAEGGPLTGQAF</sequence>
<keyword evidence="6" id="KW-1015">Disulfide bond</keyword>
<evidence type="ECO:0000256" key="7">
    <source>
        <dbReference type="ARBA" id="ARBA00023180"/>
    </source>
</evidence>
<protein>
    <recommendedName>
        <fullName evidence="11">Ig-like domain-containing protein</fullName>
    </recommendedName>
</protein>
<feature type="transmembrane region" description="Helical" evidence="10">
    <location>
        <begin position="323"/>
        <end position="344"/>
    </location>
</feature>
<evidence type="ECO:0000313" key="13">
    <source>
        <dbReference type="Proteomes" id="UP001177744"/>
    </source>
</evidence>
<evidence type="ECO:0000256" key="8">
    <source>
        <dbReference type="ARBA" id="ARBA00023319"/>
    </source>
</evidence>
<evidence type="ECO:0000256" key="4">
    <source>
        <dbReference type="ARBA" id="ARBA00022989"/>
    </source>
</evidence>
<dbReference type="InterPro" id="IPR007110">
    <property type="entry name" value="Ig-like_dom"/>
</dbReference>
<evidence type="ECO:0000256" key="5">
    <source>
        <dbReference type="ARBA" id="ARBA00023136"/>
    </source>
</evidence>
<keyword evidence="13" id="KW-1185">Reference proteome</keyword>
<dbReference type="AlphaFoldDB" id="A0AA40HS34"/>
<feature type="domain" description="Ig-like" evidence="11">
    <location>
        <begin position="58"/>
        <end position="179"/>
    </location>
</feature>
<evidence type="ECO:0000256" key="6">
    <source>
        <dbReference type="ARBA" id="ARBA00023157"/>
    </source>
</evidence>
<accession>A0AA40HS34</accession>
<comment type="caution">
    <text evidence="12">The sequence shown here is derived from an EMBL/GenBank/DDBJ whole genome shotgun (WGS) entry which is preliminary data.</text>
</comment>
<dbReference type="GO" id="GO:0050839">
    <property type="term" value="F:cell adhesion molecule binding"/>
    <property type="evidence" value="ECO:0007669"/>
    <property type="project" value="TreeGrafter"/>
</dbReference>
<dbReference type="SUPFAM" id="SSF48726">
    <property type="entry name" value="Immunoglobulin"/>
    <property type="match status" value="2"/>
</dbReference>
<dbReference type="InterPro" id="IPR013783">
    <property type="entry name" value="Ig-like_fold"/>
</dbReference>
<dbReference type="GO" id="GO:0007157">
    <property type="term" value="P:heterophilic cell-cell adhesion via plasma membrane cell adhesion molecules"/>
    <property type="evidence" value="ECO:0007669"/>
    <property type="project" value="TreeGrafter"/>
</dbReference>